<dbReference type="AlphaFoldDB" id="A0A443HJB5"/>
<name>A0A443HJB5_BYSSP</name>
<accession>A0A443HJB5</accession>
<protein>
    <submittedName>
        <fullName evidence="1">Uncharacterized protein</fullName>
    </submittedName>
</protein>
<comment type="caution">
    <text evidence="1">The sequence shown here is derived from an EMBL/GenBank/DDBJ whole genome shotgun (WGS) entry which is preliminary data.</text>
</comment>
<dbReference type="RefSeq" id="XP_028481565.1">
    <property type="nucleotide sequence ID" value="XM_028625116.1"/>
</dbReference>
<gene>
    <name evidence="1" type="ORF">C8Q69DRAFT_111140</name>
</gene>
<dbReference type="EMBL" id="RCNU01000015">
    <property type="protein sequence ID" value="RWQ91920.1"/>
    <property type="molecule type" value="Genomic_DNA"/>
</dbReference>
<dbReference type="Proteomes" id="UP000283841">
    <property type="component" value="Unassembled WGS sequence"/>
</dbReference>
<dbReference type="VEuPathDB" id="FungiDB:C8Q69DRAFT_111140"/>
<organism evidence="1 2">
    <name type="scientific">Byssochlamys spectabilis</name>
    <name type="common">Paecilomyces variotii</name>
    <dbReference type="NCBI Taxonomy" id="264951"/>
    <lineage>
        <taxon>Eukaryota</taxon>
        <taxon>Fungi</taxon>
        <taxon>Dikarya</taxon>
        <taxon>Ascomycota</taxon>
        <taxon>Pezizomycotina</taxon>
        <taxon>Eurotiomycetes</taxon>
        <taxon>Eurotiomycetidae</taxon>
        <taxon>Eurotiales</taxon>
        <taxon>Thermoascaceae</taxon>
        <taxon>Paecilomyces</taxon>
    </lineage>
</organism>
<evidence type="ECO:0000313" key="2">
    <source>
        <dbReference type="Proteomes" id="UP000283841"/>
    </source>
</evidence>
<dbReference type="GeneID" id="39594393"/>
<keyword evidence="2" id="KW-1185">Reference proteome</keyword>
<reference evidence="1 2" key="1">
    <citation type="journal article" date="2018" name="Front. Microbiol.">
        <title>Genomic and genetic insights into a cosmopolitan fungus, Paecilomyces variotii (Eurotiales).</title>
        <authorList>
            <person name="Urquhart A.S."/>
            <person name="Mondo S.J."/>
            <person name="Makela M.R."/>
            <person name="Hane J.K."/>
            <person name="Wiebenga A."/>
            <person name="He G."/>
            <person name="Mihaltcheva S."/>
            <person name="Pangilinan J."/>
            <person name="Lipzen A."/>
            <person name="Barry K."/>
            <person name="de Vries R.P."/>
            <person name="Grigoriev I.V."/>
            <person name="Idnurm A."/>
        </authorList>
    </citation>
    <scope>NUCLEOTIDE SEQUENCE [LARGE SCALE GENOMIC DNA]</scope>
    <source>
        <strain evidence="1 2">CBS 101075</strain>
    </source>
</reference>
<sequence>MPEFANFAICSEHHPPYGGHPVLIPHPPGSYEYTFLSSAIYIAVSALMTPKGQDVLTQIAFDYDNCAQHGRLFHGSRRAAHRTVRLFTEKIMDRFPLLVISSAASPTALGFHSREPWSGRWEEFDPRQQMVAISPRIVRNMISSADSPKQFRLWIFQVAVVLMHEVGGHLMVTFLGHGHVITPRIMTIAGFNSHVRPDNGESGRILETWLLGGVAEFQSDRRLRDDHPGKLWLIAPGAHKIRRIPSSTVDEFVSRRFTFPLRTEGPAVHITTRADFYAATQHLPDPYYYPWLHGGGMPPGVFDGHRVRISDLVRLPLSSFRPPRF</sequence>
<proteinExistence type="predicted"/>
<evidence type="ECO:0000313" key="1">
    <source>
        <dbReference type="EMBL" id="RWQ91920.1"/>
    </source>
</evidence>